<gene>
    <name evidence="2" type="ORF">FNV33_02730</name>
</gene>
<dbReference type="AlphaFoldDB" id="A0A516GHK5"/>
<organism evidence="2 3">
    <name type="scientific">Dolosigranulum pigrum</name>
    <dbReference type="NCBI Taxonomy" id="29394"/>
    <lineage>
        <taxon>Bacteria</taxon>
        <taxon>Bacillati</taxon>
        <taxon>Bacillota</taxon>
        <taxon>Bacilli</taxon>
        <taxon>Lactobacillales</taxon>
        <taxon>Carnobacteriaceae</taxon>
        <taxon>Dolosigranulum</taxon>
    </lineage>
</organism>
<accession>A0A516GHK5</accession>
<dbReference type="InterPro" id="IPR010359">
    <property type="entry name" value="IrrE_HExxH"/>
</dbReference>
<dbReference type="RefSeq" id="WP_143333179.1">
    <property type="nucleotide sequence ID" value="NZ_CP041626.1"/>
</dbReference>
<feature type="domain" description="IrrE N-terminal-like" evidence="1">
    <location>
        <begin position="23"/>
        <end position="107"/>
    </location>
</feature>
<evidence type="ECO:0000259" key="1">
    <source>
        <dbReference type="Pfam" id="PF06114"/>
    </source>
</evidence>
<evidence type="ECO:0000313" key="3">
    <source>
        <dbReference type="Proteomes" id="UP000315953"/>
    </source>
</evidence>
<protein>
    <submittedName>
        <fullName evidence="2">ImmA/IrrE family metallo-endopeptidase</fullName>
    </submittedName>
</protein>
<sequence length="147" mass="17713">MIHHHICRLYDMVHTYNPFVLVEYFNIRLKYVPFLDSPKGQYVKMLDTPYILLSEELKHSSGRYFILSHELFHALEHSDLTGYYTLNERATNELEYEANKFGVLLCMYLYKEMHDYDLVTVEHIQQRYQIPNKLSYLIEANQSLIHF</sequence>
<proteinExistence type="predicted"/>
<name>A0A516GHK5_9LACT</name>
<dbReference type="Pfam" id="PF06114">
    <property type="entry name" value="Peptidase_M78"/>
    <property type="match status" value="1"/>
</dbReference>
<dbReference type="Gene3D" id="1.10.10.2910">
    <property type="match status" value="1"/>
</dbReference>
<reference evidence="2 3" key="1">
    <citation type="submission" date="2019-07" db="EMBL/GenBank/DDBJ databases">
        <title>Genome assembly of a nasal isolate of Dolosigranulum pigrum from a chronic sinusitis patient.</title>
        <authorList>
            <person name="Baig S."/>
            <person name="Overballe-Petersen S."/>
            <person name="Kaspar U."/>
            <person name="Rendboe A."/>
            <person name="de Man T."/>
            <person name="Liu C."/>
            <person name="Price L.B."/>
            <person name="Stegger M."/>
            <person name="Becker K."/>
            <person name="Skytt Andersen P."/>
        </authorList>
    </citation>
    <scope>NUCLEOTIDE SEQUENCE [LARGE SCALE GENOMIC DNA]</scope>
    <source>
        <strain evidence="2 3">83VPs-KB5</strain>
    </source>
</reference>
<evidence type="ECO:0000313" key="2">
    <source>
        <dbReference type="EMBL" id="QDO91014.1"/>
    </source>
</evidence>
<dbReference type="EMBL" id="CP041626">
    <property type="protein sequence ID" value="QDO91014.1"/>
    <property type="molecule type" value="Genomic_DNA"/>
</dbReference>
<dbReference type="KEGG" id="dpm:FNV33_02730"/>
<dbReference type="Proteomes" id="UP000315953">
    <property type="component" value="Chromosome"/>
</dbReference>